<feature type="coiled-coil region" evidence="1">
    <location>
        <begin position="109"/>
        <end position="189"/>
    </location>
</feature>
<dbReference type="GeneID" id="20239914"/>
<sequence>MTYENDIHLHQVFKRILKSVTMNERIKRPSFMIKDILGNSETTCGSGSHRIERLTTKPSLPTLPIPSSVHLPYFSYPSTPIPHGLVGMRHPGHVPFMLPRALIIKKNKNDDLRNDNLEYKNDNLEYKNDNLEYKNDNLEYKNDDLRNDNLRNDNLEYKNDNLRNDNLEYKNDNLRNDNLEYKNDNLEKK</sequence>
<organism evidence="2 3">
    <name type="scientific">Lottia gigantea</name>
    <name type="common">Giant owl limpet</name>
    <dbReference type="NCBI Taxonomy" id="225164"/>
    <lineage>
        <taxon>Eukaryota</taxon>
        <taxon>Metazoa</taxon>
        <taxon>Spiralia</taxon>
        <taxon>Lophotrochozoa</taxon>
        <taxon>Mollusca</taxon>
        <taxon>Gastropoda</taxon>
        <taxon>Patellogastropoda</taxon>
        <taxon>Lottioidea</taxon>
        <taxon>Lottiidae</taxon>
        <taxon>Lottia</taxon>
    </lineage>
</organism>
<proteinExistence type="predicted"/>
<keyword evidence="1" id="KW-0175">Coiled coil</keyword>
<dbReference type="KEGG" id="lgi:LOTGIDRAFT_165087"/>
<keyword evidence="3" id="KW-1185">Reference proteome</keyword>
<evidence type="ECO:0000313" key="2">
    <source>
        <dbReference type="EMBL" id="ESO89493.1"/>
    </source>
</evidence>
<protein>
    <submittedName>
        <fullName evidence="2">Uncharacterized protein</fullName>
    </submittedName>
</protein>
<dbReference type="CTD" id="20239914"/>
<gene>
    <name evidence="2" type="ORF">LOTGIDRAFT_165087</name>
</gene>
<dbReference type="RefSeq" id="XP_009059853.1">
    <property type="nucleotide sequence ID" value="XM_009061605.1"/>
</dbReference>
<evidence type="ECO:0000256" key="1">
    <source>
        <dbReference type="SAM" id="Coils"/>
    </source>
</evidence>
<dbReference type="Gene3D" id="1.20.5.170">
    <property type="match status" value="1"/>
</dbReference>
<evidence type="ECO:0000313" key="3">
    <source>
        <dbReference type="Proteomes" id="UP000030746"/>
    </source>
</evidence>
<reference evidence="2 3" key="1">
    <citation type="journal article" date="2013" name="Nature">
        <title>Insights into bilaterian evolution from three spiralian genomes.</title>
        <authorList>
            <person name="Simakov O."/>
            <person name="Marletaz F."/>
            <person name="Cho S.J."/>
            <person name="Edsinger-Gonzales E."/>
            <person name="Havlak P."/>
            <person name="Hellsten U."/>
            <person name="Kuo D.H."/>
            <person name="Larsson T."/>
            <person name="Lv J."/>
            <person name="Arendt D."/>
            <person name="Savage R."/>
            <person name="Osoegawa K."/>
            <person name="de Jong P."/>
            <person name="Grimwood J."/>
            <person name="Chapman J.A."/>
            <person name="Shapiro H."/>
            <person name="Aerts A."/>
            <person name="Otillar R.P."/>
            <person name="Terry A.Y."/>
            <person name="Boore J.L."/>
            <person name="Grigoriev I.V."/>
            <person name="Lindberg D.R."/>
            <person name="Seaver E.C."/>
            <person name="Weisblat D.A."/>
            <person name="Putnam N.H."/>
            <person name="Rokhsar D.S."/>
        </authorList>
    </citation>
    <scope>NUCLEOTIDE SEQUENCE [LARGE SCALE GENOMIC DNA]</scope>
</reference>
<dbReference type="AlphaFoldDB" id="V3ZED0"/>
<dbReference type="EMBL" id="KB202591">
    <property type="protein sequence ID" value="ESO89493.1"/>
    <property type="molecule type" value="Genomic_DNA"/>
</dbReference>
<dbReference type="Proteomes" id="UP000030746">
    <property type="component" value="Unassembled WGS sequence"/>
</dbReference>
<dbReference type="HOGENOM" id="CLU_1435949_0_0_1"/>
<name>V3ZED0_LOTGI</name>
<accession>V3ZED0</accession>